<evidence type="ECO:0000259" key="9">
    <source>
        <dbReference type="PROSITE" id="PS50887"/>
    </source>
</evidence>
<keyword evidence="11" id="KW-1185">Reference proteome</keyword>
<keyword evidence="3" id="KW-1003">Cell membrane</keyword>
<dbReference type="PANTHER" id="PTHR45138">
    <property type="entry name" value="REGULATORY COMPONENTS OF SENSORY TRANSDUCTION SYSTEM"/>
    <property type="match status" value="1"/>
</dbReference>
<dbReference type="SMART" id="SM00267">
    <property type="entry name" value="GGDEF"/>
    <property type="match status" value="1"/>
</dbReference>
<organism evidence="10 11">
    <name type="scientific">Pusillimonas noertemannii</name>
    <dbReference type="NCBI Taxonomy" id="305977"/>
    <lineage>
        <taxon>Bacteria</taxon>
        <taxon>Pseudomonadati</taxon>
        <taxon>Pseudomonadota</taxon>
        <taxon>Betaproteobacteria</taxon>
        <taxon>Burkholderiales</taxon>
        <taxon>Alcaligenaceae</taxon>
        <taxon>Pusillimonas</taxon>
    </lineage>
</organism>
<dbReference type="InterPro" id="IPR043128">
    <property type="entry name" value="Rev_trsase/Diguanyl_cyclase"/>
</dbReference>
<dbReference type="InterPro" id="IPR033479">
    <property type="entry name" value="dCache_1"/>
</dbReference>
<evidence type="ECO:0000313" key="10">
    <source>
        <dbReference type="EMBL" id="PVY68047.1"/>
    </source>
</evidence>
<dbReference type="STRING" id="1231391.GCA_000308195_01241"/>
<reference evidence="10 11" key="1">
    <citation type="submission" date="2018-04" db="EMBL/GenBank/DDBJ databases">
        <title>Genomic Encyclopedia of Type Strains, Phase IV (KMG-IV): sequencing the most valuable type-strain genomes for metagenomic binning, comparative biology and taxonomic classification.</title>
        <authorList>
            <person name="Goeker M."/>
        </authorList>
    </citation>
    <scope>NUCLEOTIDE SEQUENCE [LARGE SCALE GENOMIC DNA]</scope>
    <source>
        <strain evidence="10 11">DSM 10065</strain>
    </source>
</reference>
<dbReference type="Gene3D" id="3.30.70.270">
    <property type="match status" value="1"/>
</dbReference>
<dbReference type="Proteomes" id="UP000246145">
    <property type="component" value="Unassembled WGS sequence"/>
</dbReference>
<dbReference type="Pfam" id="PF02743">
    <property type="entry name" value="dCache_1"/>
    <property type="match status" value="1"/>
</dbReference>
<evidence type="ECO:0000256" key="2">
    <source>
        <dbReference type="ARBA" id="ARBA00012528"/>
    </source>
</evidence>
<feature type="domain" description="GGDEF" evidence="9">
    <location>
        <begin position="399"/>
        <end position="527"/>
    </location>
</feature>
<evidence type="ECO:0000256" key="3">
    <source>
        <dbReference type="ARBA" id="ARBA00022475"/>
    </source>
</evidence>
<comment type="catalytic activity">
    <reaction evidence="7">
        <text>2 GTP = 3',3'-c-di-GMP + 2 diphosphate</text>
        <dbReference type="Rhea" id="RHEA:24898"/>
        <dbReference type="ChEBI" id="CHEBI:33019"/>
        <dbReference type="ChEBI" id="CHEBI:37565"/>
        <dbReference type="ChEBI" id="CHEBI:58805"/>
        <dbReference type="EC" id="2.7.7.65"/>
    </reaction>
</comment>
<evidence type="ECO:0000256" key="6">
    <source>
        <dbReference type="ARBA" id="ARBA00023136"/>
    </source>
</evidence>
<dbReference type="CDD" id="cd18773">
    <property type="entry name" value="PDC1_HK_sensor"/>
    <property type="match status" value="1"/>
</dbReference>
<dbReference type="CDD" id="cd01949">
    <property type="entry name" value="GGDEF"/>
    <property type="match status" value="1"/>
</dbReference>
<gene>
    <name evidence="10" type="ORF">C7440_0434</name>
</gene>
<accession>A0A2U1CQ81</accession>
<dbReference type="NCBIfam" id="TIGR00254">
    <property type="entry name" value="GGDEF"/>
    <property type="match status" value="1"/>
</dbReference>
<dbReference type="PROSITE" id="PS50887">
    <property type="entry name" value="GGDEF"/>
    <property type="match status" value="1"/>
</dbReference>
<dbReference type="FunFam" id="3.30.70.270:FF:000001">
    <property type="entry name" value="Diguanylate cyclase domain protein"/>
    <property type="match status" value="1"/>
</dbReference>
<dbReference type="RefSeq" id="WP_116517306.1">
    <property type="nucleotide sequence ID" value="NZ_JACCEX010000001.1"/>
</dbReference>
<dbReference type="Gene3D" id="3.30.450.20">
    <property type="entry name" value="PAS domain"/>
    <property type="match status" value="1"/>
</dbReference>
<sequence>MANINPTEASKSFFRIDLRCLILCLCLFFVFLALANSLHAAYKVQHGLLLRHSFDTNRAYAEKLAHATNSFFESSAQALQAAALDITETRLDPAAIQNEFDQLASITDAFDAIIAVDISGKIIAAKPRSAFLNAFLEAPQARELLNAKEATAISGAFKGPGDRWMSIVAHPVFSSDGGYAGFVGGTVLLQSGSALQSALTKLHYQEGAYFYIVDAERRIVYHPTQGLIGSRSEDMESAPAVPPGGRGTQYMSGVESDGQLISYAPIPFADWGVVAQRPVKLALSNIDELFWRTFYYSLPIFIISLLAIGWLSRLIANPLRQLADVAANLDNRANFSRIRFIKGWYLEAAMIREGLMQSFSAIGNRMRKLHREGTTDPLTGVVNRRGLETAIEELMETARNVAVVMIDVDHFKAVNDKFGHAVGDQVLKAITVLIMAEVRSEDVVARMGGDEFVALLPDTGLESARHFAERLRSTIEQTRFDIIGNVTISLGVACYPAHGDDLRGALARADAALYRAKAVGRNRVHLA</sequence>
<dbReference type="AlphaFoldDB" id="A0A2U1CQ81"/>
<dbReference type="OrthoDB" id="9813903at2"/>
<dbReference type="Pfam" id="PF00990">
    <property type="entry name" value="GGDEF"/>
    <property type="match status" value="1"/>
</dbReference>
<dbReference type="SUPFAM" id="SSF55073">
    <property type="entry name" value="Nucleotide cyclase"/>
    <property type="match status" value="1"/>
</dbReference>
<dbReference type="GO" id="GO:0052621">
    <property type="term" value="F:diguanylate cyclase activity"/>
    <property type="evidence" value="ECO:0007669"/>
    <property type="project" value="UniProtKB-EC"/>
</dbReference>
<dbReference type="InterPro" id="IPR000160">
    <property type="entry name" value="GGDEF_dom"/>
</dbReference>
<feature type="transmembrane region" description="Helical" evidence="8">
    <location>
        <begin position="294"/>
        <end position="312"/>
    </location>
</feature>
<dbReference type="EC" id="2.7.7.65" evidence="2"/>
<keyword evidence="5 8" id="KW-1133">Transmembrane helix</keyword>
<evidence type="ECO:0000256" key="1">
    <source>
        <dbReference type="ARBA" id="ARBA00004651"/>
    </source>
</evidence>
<evidence type="ECO:0000256" key="8">
    <source>
        <dbReference type="SAM" id="Phobius"/>
    </source>
</evidence>
<evidence type="ECO:0000256" key="5">
    <source>
        <dbReference type="ARBA" id="ARBA00022989"/>
    </source>
</evidence>
<proteinExistence type="predicted"/>
<evidence type="ECO:0000256" key="7">
    <source>
        <dbReference type="ARBA" id="ARBA00034247"/>
    </source>
</evidence>
<keyword evidence="6 8" id="KW-0472">Membrane</keyword>
<dbReference type="InterPro" id="IPR050469">
    <property type="entry name" value="Diguanylate_Cyclase"/>
</dbReference>
<evidence type="ECO:0000256" key="4">
    <source>
        <dbReference type="ARBA" id="ARBA00022692"/>
    </source>
</evidence>
<dbReference type="InterPro" id="IPR029787">
    <property type="entry name" value="Nucleotide_cyclase"/>
</dbReference>
<comment type="caution">
    <text evidence="10">The sequence shown here is derived from an EMBL/GenBank/DDBJ whole genome shotgun (WGS) entry which is preliminary data.</text>
</comment>
<comment type="subcellular location">
    <subcellularLocation>
        <location evidence="1">Cell membrane</location>
        <topology evidence="1">Multi-pass membrane protein</topology>
    </subcellularLocation>
</comment>
<protein>
    <recommendedName>
        <fullName evidence="2">diguanylate cyclase</fullName>
        <ecNumber evidence="2">2.7.7.65</ecNumber>
    </recommendedName>
</protein>
<dbReference type="GO" id="GO:0005886">
    <property type="term" value="C:plasma membrane"/>
    <property type="evidence" value="ECO:0007669"/>
    <property type="project" value="UniProtKB-SubCell"/>
</dbReference>
<dbReference type="PANTHER" id="PTHR45138:SF9">
    <property type="entry name" value="DIGUANYLATE CYCLASE DGCM-RELATED"/>
    <property type="match status" value="1"/>
</dbReference>
<dbReference type="EMBL" id="QEKO01000001">
    <property type="protein sequence ID" value="PVY68047.1"/>
    <property type="molecule type" value="Genomic_DNA"/>
</dbReference>
<evidence type="ECO:0000313" key="11">
    <source>
        <dbReference type="Proteomes" id="UP000246145"/>
    </source>
</evidence>
<keyword evidence="4 8" id="KW-0812">Transmembrane</keyword>
<name>A0A2U1CQ81_9BURK</name>